<feature type="binding site" evidence="10">
    <location>
        <position position="43"/>
    </location>
    <ligand>
        <name>Zn(2+)</name>
        <dbReference type="ChEBI" id="CHEBI:29105"/>
    </ligand>
</feature>
<evidence type="ECO:0000256" key="3">
    <source>
        <dbReference type="ARBA" id="ARBA00018141"/>
    </source>
</evidence>
<dbReference type="GO" id="GO:0008616">
    <property type="term" value="P:tRNA queuosine(34) biosynthetic process"/>
    <property type="evidence" value="ECO:0007669"/>
    <property type="project" value="UniProtKB-KW"/>
</dbReference>
<accession>A0A1W7A9Q8</accession>
<dbReference type="PANTHER" id="PTHR12589:SF7">
    <property type="entry name" value="6-PYRUVOYL TETRAHYDROBIOPTERIN SYNTHASE"/>
    <property type="match status" value="1"/>
</dbReference>
<dbReference type="Pfam" id="PF01242">
    <property type="entry name" value="PTPS"/>
    <property type="match status" value="1"/>
</dbReference>
<comment type="catalytic activity">
    <reaction evidence="7 8">
        <text>7,8-dihydroneopterin 3'-triphosphate + H2O = 6-carboxy-5,6,7,8-tetrahydropterin + triphosphate + acetaldehyde + 2 H(+)</text>
        <dbReference type="Rhea" id="RHEA:27966"/>
        <dbReference type="ChEBI" id="CHEBI:15343"/>
        <dbReference type="ChEBI" id="CHEBI:15377"/>
        <dbReference type="ChEBI" id="CHEBI:15378"/>
        <dbReference type="ChEBI" id="CHEBI:18036"/>
        <dbReference type="ChEBI" id="CHEBI:58462"/>
        <dbReference type="ChEBI" id="CHEBI:61032"/>
        <dbReference type="EC" id="4.1.2.50"/>
    </reaction>
</comment>
<reference evidence="11 12" key="1">
    <citation type="journal article" date="2017" name="Int. J. Syst. Evol. Microbiol.">
        <title>Macrococcus canis sp. nov., a skin bacterium associated with infections in dogs.</title>
        <authorList>
            <person name="Gobeli Brawand S."/>
            <person name="Cotting K."/>
            <person name="Gomez-Sanz E."/>
            <person name="Collaud A."/>
            <person name="Thomann A."/>
            <person name="Brodard I."/>
            <person name="Rodriguez-Campos S."/>
            <person name="Strauss C."/>
            <person name="Perreten V."/>
        </authorList>
    </citation>
    <scope>NUCLEOTIDE SEQUENCE [LARGE SCALE GENOMIC DNA]</scope>
    <source>
        <strain evidence="11 12">KM45013</strain>
    </source>
</reference>
<evidence type="ECO:0000256" key="2">
    <source>
        <dbReference type="ARBA" id="ARBA00008900"/>
    </source>
</evidence>
<name>A0A1W7A9Q8_9STAP</name>
<dbReference type="EMBL" id="CP021059">
    <property type="protein sequence ID" value="ARQ06318.1"/>
    <property type="molecule type" value="Genomic_DNA"/>
</dbReference>
<dbReference type="Gene3D" id="3.30.479.10">
    <property type="entry name" value="6-pyruvoyl tetrahydropterin synthase/QueD"/>
    <property type="match status" value="1"/>
</dbReference>
<evidence type="ECO:0000313" key="11">
    <source>
        <dbReference type="EMBL" id="ARQ06318.1"/>
    </source>
</evidence>
<dbReference type="RefSeq" id="WP_086041994.1">
    <property type="nucleotide sequence ID" value="NZ_CBCRZA010000001.1"/>
</dbReference>
<feature type="binding site" evidence="10">
    <location>
        <position position="27"/>
    </location>
    <ligand>
        <name>Zn(2+)</name>
        <dbReference type="ChEBI" id="CHEBI:29105"/>
    </ligand>
</feature>
<dbReference type="STRING" id="1855823.MCCS_06680"/>
<evidence type="ECO:0000256" key="10">
    <source>
        <dbReference type="PIRSR" id="PIRSR006113-2"/>
    </source>
</evidence>
<feature type="active site" description="Charge relay system" evidence="9">
    <location>
        <position position="125"/>
    </location>
</feature>
<evidence type="ECO:0000256" key="4">
    <source>
        <dbReference type="ARBA" id="ARBA00022723"/>
    </source>
</evidence>
<dbReference type="EC" id="4.-.-.-" evidence="8"/>
<keyword evidence="8" id="KW-0671">Queuosine biosynthesis</keyword>
<feature type="active site" description="Proton acceptor" evidence="9">
    <location>
        <position position="37"/>
    </location>
</feature>
<evidence type="ECO:0000256" key="7">
    <source>
        <dbReference type="ARBA" id="ARBA00048807"/>
    </source>
</evidence>
<comment type="cofactor">
    <cofactor evidence="8 10">
        <name>Zn(2+)</name>
        <dbReference type="ChEBI" id="CHEBI:29105"/>
    </cofactor>
    <text evidence="8 10">Binds 1 zinc ion per subunit.</text>
</comment>
<dbReference type="OrthoDB" id="9804698at2"/>
<keyword evidence="4 8" id="KW-0479">Metal-binding</keyword>
<dbReference type="PANTHER" id="PTHR12589">
    <property type="entry name" value="PYRUVOYL TETRAHYDROBIOPTERIN SYNTHASE"/>
    <property type="match status" value="1"/>
</dbReference>
<dbReference type="UniPathway" id="UPA00391"/>
<gene>
    <name evidence="11" type="primary">queD</name>
    <name evidence="11" type="ORF">MCCS_06680</name>
</gene>
<evidence type="ECO:0000256" key="8">
    <source>
        <dbReference type="PIRNR" id="PIRNR006113"/>
    </source>
</evidence>
<dbReference type="InterPro" id="IPR007115">
    <property type="entry name" value="6-PTP_synth/QueD"/>
</dbReference>
<dbReference type="GO" id="GO:0046872">
    <property type="term" value="F:metal ion binding"/>
    <property type="evidence" value="ECO:0007669"/>
    <property type="project" value="UniProtKB-KW"/>
</dbReference>
<evidence type="ECO:0000256" key="1">
    <source>
        <dbReference type="ARBA" id="ARBA00005061"/>
    </source>
</evidence>
<evidence type="ECO:0000313" key="12">
    <source>
        <dbReference type="Proteomes" id="UP000194154"/>
    </source>
</evidence>
<dbReference type="InterPro" id="IPR038418">
    <property type="entry name" value="6-PTP_synth/QueD_sf"/>
</dbReference>
<sequence>MMQQLYPQVDHNYAFELNKDINFSAAHFIQNEQAGVCSRVHGHTYFANVTIGGDELDAMGFLVNFRDIKSIISDTFDHRLINELPEFQHTPPSTELVAKLIYDKIDAHLNTLEHGPKVLQVYLRETPTSYVLYRGKR</sequence>
<dbReference type="GO" id="GO:0070497">
    <property type="term" value="F:6-carboxytetrahydropterin synthase activity"/>
    <property type="evidence" value="ECO:0007669"/>
    <property type="project" value="UniProtKB-EC"/>
</dbReference>
<protein>
    <recommendedName>
        <fullName evidence="3 8">6-carboxy-5,6,7,8-tetrahydropterin synthase</fullName>
        <ecNumber evidence="8">4.-.-.-</ecNumber>
    </recommendedName>
</protein>
<keyword evidence="6 8" id="KW-0456">Lyase</keyword>
<dbReference type="PIRSF" id="PIRSF006113">
    <property type="entry name" value="PTP_synth"/>
    <property type="match status" value="1"/>
</dbReference>
<feature type="active site" description="Charge relay system" evidence="9">
    <location>
        <position position="78"/>
    </location>
</feature>
<keyword evidence="12" id="KW-1185">Reference proteome</keyword>
<evidence type="ECO:0000256" key="6">
    <source>
        <dbReference type="ARBA" id="ARBA00023239"/>
    </source>
</evidence>
<dbReference type="GeneID" id="35294805"/>
<comment type="similarity">
    <text evidence="2 8">Belongs to the PTPS family. QueD subfamily.</text>
</comment>
<dbReference type="KEGG" id="mcak:MCCS_06680"/>
<comment type="pathway">
    <text evidence="1 8">Purine metabolism; 7-cyano-7-deazaguanine biosynthesis.</text>
</comment>
<dbReference type="Proteomes" id="UP000194154">
    <property type="component" value="Chromosome"/>
</dbReference>
<dbReference type="SUPFAM" id="SSF55620">
    <property type="entry name" value="Tetrahydrobiopterin biosynthesis enzymes-like"/>
    <property type="match status" value="1"/>
</dbReference>
<evidence type="ECO:0000256" key="5">
    <source>
        <dbReference type="ARBA" id="ARBA00022833"/>
    </source>
</evidence>
<evidence type="ECO:0000256" key="9">
    <source>
        <dbReference type="PIRSR" id="PIRSR006113-1"/>
    </source>
</evidence>
<keyword evidence="5 8" id="KW-0862">Zinc</keyword>
<organism evidence="11 12">
    <name type="scientific">Macrococcoides canis</name>
    <dbReference type="NCBI Taxonomy" id="1855823"/>
    <lineage>
        <taxon>Bacteria</taxon>
        <taxon>Bacillati</taxon>
        <taxon>Bacillota</taxon>
        <taxon>Bacilli</taxon>
        <taxon>Bacillales</taxon>
        <taxon>Staphylococcaceae</taxon>
        <taxon>Macrococcoides</taxon>
    </lineage>
</organism>
<feature type="binding site" evidence="10">
    <location>
        <position position="41"/>
    </location>
    <ligand>
        <name>Zn(2+)</name>
        <dbReference type="ChEBI" id="CHEBI:29105"/>
    </ligand>
</feature>
<dbReference type="AlphaFoldDB" id="A0A1W7A9Q8"/>
<proteinExistence type="inferred from homology"/>